<reference evidence="1" key="1">
    <citation type="journal article" date="2015" name="Nature">
        <title>Complex archaea that bridge the gap between prokaryotes and eukaryotes.</title>
        <authorList>
            <person name="Spang A."/>
            <person name="Saw J.H."/>
            <person name="Jorgensen S.L."/>
            <person name="Zaremba-Niedzwiedzka K."/>
            <person name="Martijn J."/>
            <person name="Lind A.E."/>
            <person name="van Eijk R."/>
            <person name="Schleper C."/>
            <person name="Guy L."/>
            <person name="Ettema T.J."/>
        </authorList>
    </citation>
    <scope>NUCLEOTIDE SEQUENCE</scope>
</reference>
<comment type="caution">
    <text evidence="1">The sequence shown here is derived from an EMBL/GenBank/DDBJ whole genome shotgun (WGS) entry which is preliminary data.</text>
</comment>
<protein>
    <submittedName>
        <fullName evidence="1">Uncharacterized protein</fullName>
    </submittedName>
</protein>
<gene>
    <name evidence="1" type="ORF">LCGC14_2522490</name>
</gene>
<accession>A0A0F9AWG5</accession>
<name>A0A0F9AWG5_9ZZZZ</name>
<evidence type="ECO:0000313" key="1">
    <source>
        <dbReference type="EMBL" id="KKL13765.1"/>
    </source>
</evidence>
<dbReference type="EMBL" id="LAZR01040730">
    <property type="protein sequence ID" value="KKL13765.1"/>
    <property type="molecule type" value="Genomic_DNA"/>
</dbReference>
<dbReference type="AlphaFoldDB" id="A0A0F9AWG5"/>
<proteinExistence type="predicted"/>
<sequence>MNKIKKIICYFRGHYFHSHTKHNNIITTRCARCFQKRNALPGDYPYYVECILSKGKMILPLIKENVHTVIVGISDKIIKLHKIKHQVIIH</sequence>
<organism evidence="1">
    <name type="scientific">marine sediment metagenome</name>
    <dbReference type="NCBI Taxonomy" id="412755"/>
    <lineage>
        <taxon>unclassified sequences</taxon>
        <taxon>metagenomes</taxon>
        <taxon>ecological metagenomes</taxon>
    </lineage>
</organism>